<reference evidence="1" key="1">
    <citation type="submission" date="2021-06" db="EMBL/GenBank/DDBJ databases">
        <authorList>
            <person name="Kallberg Y."/>
            <person name="Tangrot J."/>
            <person name="Rosling A."/>
        </authorList>
    </citation>
    <scope>NUCLEOTIDE SEQUENCE</scope>
    <source>
        <strain evidence="1">MA461A</strain>
    </source>
</reference>
<sequence>MVAITEDKDKIKLLQNYIDAILTNKDHERIKGRKRLEDGQKPPPRWNPFNNNQQQLVTELDAEFKLILISAKNDDERIKLLFKIADKVQAQLNDVTTYDPNLVKDAFTIFINNHPTAIAWGLKTPSLKRVSPINLLPGQSLPLGGPESKIDWWREDPTLNESHQHSHAIFVPNGIADANFPNKNFAYTKDRQGELFIWAHKQMLA</sequence>
<proteinExistence type="predicted"/>
<protein>
    <submittedName>
        <fullName evidence="1">28326_t:CDS:1</fullName>
    </submittedName>
</protein>
<comment type="caution">
    <text evidence="1">The sequence shown here is derived from an EMBL/GenBank/DDBJ whole genome shotgun (WGS) entry which is preliminary data.</text>
</comment>
<dbReference type="EMBL" id="CAJVQC010076204">
    <property type="protein sequence ID" value="CAG8814497.1"/>
    <property type="molecule type" value="Genomic_DNA"/>
</dbReference>
<accession>A0ACA9RYQ9</accession>
<organism evidence="1 2">
    <name type="scientific">Racocetra persica</name>
    <dbReference type="NCBI Taxonomy" id="160502"/>
    <lineage>
        <taxon>Eukaryota</taxon>
        <taxon>Fungi</taxon>
        <taxon>Fungi incertae sedis</taxon>
        <taxon>Mucoromycota</taxon>
        <taxon>Glomeromycotina</taxon>
        <taxon>Glomeromycetes</taxon>
        <taxon>Diversisporales</taxon>
        <taxon>Gigasporaceae</taxon>
        <taxon>Racocetra</taxon>
    </lineage>
</organism>
<evidence type="ECO:0000313" key="2">
    <source>
        <dbReference type="Proteomes" id="UP000789920"/>
    </source>
</evidence>
<name>A0ACA9RYQ9_9GLOM</name>
<dbReference type="Proteomes" id="UP000789920">
    <property type="component" value="Unassembled WGS sequence"/>
</dbReference>
<feature type="non-terminal residue" evidence="1">
    <location>
        <position position="205"/>
    </location>
</feature>
<keyword evidence="2" id="KW-1185">Reference proteome</keyword>
<evidence type="ECO:0000313" key="1">
    <source>
        <dbReference type="EMBL" id="CAG8814497.1"/>
    </source>
</evidence>
<gene>
    <name evidence="1" type="ORF">RPERSI_LOCUS24001</name>
</gene>